<accession>M7P684</accession>
<dbReference type="STRING" id="1069680.M7P684"/>
<dbReference type="UniPathway" id="UPA00196"/>
<comment type="caution">
    <text evidence="9">The sequence shown here is derived from an EMBL/GenBank/DDBJ whole genome shotgun (WGS) entry which is preliminary data.</text>
</comment>
<name>M7P684_PNEMU</name>
<feature type="transmembrane region" description="Helical" evidence="8">
    <location>
        <begin position="96"/>
        <end position="118"/>
    </location>
</feature>
<reference evidence="10" key="1">
    <citation type="journal article" date="2016" name="Nat. Commun.">
        <title>Genome analysis of three Pneumocystis species reveals adaptation mechanisms to life exclusively in mammalian hosts.</title>
        <authorList>
            <person name="Ma L."/>
            <person name="Chen Z."/>
            <person name="Huang D.W."/>
            <person name="Kutty G."/>
            <person name="Ishihara M."/>
            <person name="Wang H."/>
            <person name="Abouelleil A."/>
            <person name="Bishop L."/>
            <person name="Davey E."/>
            <person name="Deng R."/>
            <person name="Deng X."/>
            <person name="Fan L."/>
            <person name="Fantoni G."/>
            <person name="Fitzgerald M."/>
            <person name="Gogineni E."/>
            <person name="Goldberg J.M."/>
            <person name="Handley G."/>
            <person name="Hu X."/>
            <person name="Huber C."/>
            <person name="Jiao X."/>
            <person name="Jones K."/>
            <person name="Levin J.Z."/>
            <person name="Liu Y."/>
            <person name="Macdonald P."/>
            <person name="Melnikov A."/>
            <person name="Raley C."/>
            <person name="Sassi M."/>
            <person name="Sherman B.T."/>
            <person name="Song X."/>
            <person name="Sykes S."/>
            <person name="Tran B."/>
            <person name="Walsh L."/>
            <person name="Xia Y."/>
            <person name="Yang J."/>
            <person name="Young S."/>
            <person name="Zeng Q."/>
            <person name="Zheng X."/>
            <person name="Stephens R."/>
            <person name="Nusbaum C."/>
            <person name="Birren B.W."/>
            <person name="Azadi P."/>
            <person name="Lempicki R.A."/>
            <person name="Cuomo C.A."/>
            <person name="Kovacs J.A."/>
        </authorList>
    </citation>
    <scope>NUCLEOTIDE SEQUENCE [LARGE SCALE GENOMIC DNA]</scope>
    <source>
        <strain evidence="10">B123</strain>
    </source>
</reference>
<keyword evidence="10" id="KW-1185">Reference proteome</keyword>
<feature type="transmembrane region" description="Helical" evidence="8">
    <location>
        <begin position="124"/>
        <end position="149"/>
    </location>
</feature>
<keyword evidence="6 8" id="KW-1133">Transmembrane helix</keyword>
<evidence type="ECO:0000256" key="2">
    <source>
        <dbReference type="ARBA" id="ARBA00004687"/>
    </source>
</evidence>
<feature type="transmembrane region" description="Helical" evidence="8">
    <location>
        <begin position="170"/>
        <end position="190"/>
    </location>
</feature>
<proteinExistence type="predicted"/>
<evidence type="ECO:0000256" key="1">
    <source>
        <dbReference type="ARBA" id="ARBA00004477"/>
    </source>
</evidence>
<evidence type="ECO:0008006" key="11">
    <source>
        <dbReference type="Google" id="ProtNLM"/>
    </source>
</evidence>
<evidence type="ECO:0000256" key="3">
    <source>
        <dbReference type="ARBA" id="ARBA00022502"/>
    </source>
</evidence>
<dbReference type="GO" id="GO:0006506">
    <property type="term" value="P:GPI anchor biosynthetic process"/>
    <property type="evidence" value="ECO:0007669"/>
    <property type="project" value="UniProtKB-UniPathway"/>
</dbReference>
<feature type="transmembrane region" description="Helical" evidence="8">
    <location>
        <begin position="6"/>
        <end position="25"/>
    </location>
</feature>
<dbReference type="AlphaFoldDB" id="M7P684"/>
<keyword evidence="3" id="KW-0337">GPI-anchor biosynthesis</keyword>
<sequence>MLLHHYSFKIYDIFHPFILLFFLYLNFNSLLIHTVKTLIGSLFIPVFLLQILRFVVIVNLKKAHVLYVCFIDKFVFLSYLKVCLCNQKICLIFKNMTIVCLYFVFSCILVHIFIVFYGALVINYLLETILCALHLTVLGILPMICIFGVDRRKYMELVSLELDLENFENLKLSVGFFGTFVGSWLGAIPIPLDWNKGWQKWPIPIVIGGYLGYSLSIFIIFLVYVKKSIFFKKED</sequence>
<dbReference type="HOGENOM" id="CLU_1180636_0_0_1"/>
<dbReference type="EMBL" id="AFWA02000013">
    <property type="protein sequence ID" value="EMR09365.1"/>
    <property type="molecule type" value="Genomic_DNA"/>
</dbReference>
<keyword evidence="7 8" id="KW-0472">Membrane</keyword>
<evidence type="ECO:0000256" key="7">
    <source>
        <dbReference type="ARBA" id="ARBA00023136"/>
    </source>
</evidence>
<feature type="transmembrane region" description="Helical" evidence="8">
    <location>
        <begin position="202"/>
        <end position="225"/>
    </location>
</feature>
<evidence type="ECO:0000256" key="5">
    <source>
        <dbReference type="ARBA" id="ARBA00022824"/>
    </source>
</evidence>
<dbReference type="eggNOG" id="KOG3144">
    <property type="taxonomic scope" value="Eukaryota"/>
</dbReference>
<keyword evidence="5" id="KW-0256">Endoplasmic reticulum</keyword>
<feature type="transmembrane region" description="Helical" evidence="8">
    <location>
        <begin position="37"/>
        <end position="58"/>
    </location>
</feature>
<dbReference type="InterPro" id="IPR009580">
    <property type="entry name" value="GPI_biosynthesis_protein_Pig-F"/>
</dbReference>
<dbReference type="Pfam" id="PF06699">
    <property type="entry name" value="PIG-F"/>
    <property type="match status" value="1"/>
</dbReference>
<evidence type="ECO:0000313" key="10">
    <source>
        <dbReference type="Proteomes" id="UP000011958"/>
    </source>
</evidence>
<dbReference type="OrthoDB" id="17366at2759"/>
<evidence type="ECO:0000256" key="6">
    <source>
        <dbReference type="ARBA" id="ARBA00022989"/>
    </source>
</evidence>
<dbReference type="VEuPathDB" id="FungiDB:PNEG_02315"/>
<comment type="pathway">
    <text evidence="2">Glycolipid biosynthesis; glycosylphosphatidylinositol-anchor biosynthesis.</text>
</comment>
<organism evidence="9 10">
    <name type="scientific">Pneumocystis murina (strain B123)</name>
    <name type="common">Mouse pneumocystis pneumonia agent</name>
    <name type="synonym">Pneumocystis carinii f. sp. muris</name>
    <dbReference type="NCBI Taxonomy" id="1069680"/>
    <lineage>
        <taxon>Eukaryota</taxon>
        <taxon>Fungi</taxon>
        <taxon>Dikarya</taxon>
        <taxon>Ascomycota</taxon>
        <taxon>Taphrinomycotina</taxon>
        <taxon>Pneumocystomycetes</taxon>
        <taxon>Pneumocystaceae</taxon>
        <taxon>Pneumocystis</taxon>
    </lineage>
</organism>
<feature type="transmembrane region" description="Helical" evidence="8">
    <location>
        <begin position="64"/>
        <end position="84"/>
    </location>
</feature>
<comment type="subcellular location">
    <subcellularLocation>
        <location evidence="1">Endoplasmic reticulum membrane</location>
        <topology evidence="1">Multi-pass membrane protein</topology>
    </subcellularLocation>
</comment>
<protein>
    <recommendedName>
        <fullName evidence="11">Glycosylphosphatidylinositol anchor biosynthesis protein 11</fullName>
    </recommendedName>
</protein>
<evidence type="ECO:0000256" key="8">
    <source>
        <dbReference type="SAM" id="Phobius"/>
    </source>
</evidence>
<keyword evidence="4 8" id="KW-0812">Transmembrane</keyword>
<gene>
    <name evidence="9" type="ORF">PNEG_02315</name>
</gene>
<dbReference type="GeneID" id="19896008"/>
<evidence type="ECO:0000313" key="9">
    <source>
        <dbReference type="EMBL" id="EMR09365.1"/>
    </source>
</evidence>
<evidence type="ECO:0000256" key="4">
    <source>
        <dbReference type="ARBA" id="ARBA00022692"/>
    </source>
</evidence>
<dbReference type="RefSeq" id="XP_007874314.1">
    <property type="nucleotide sequence ID" value="XM_007876123.1"/>
</dbReference>
<dbReference type="Proteomes" id="UP000011958">
    <property type="component" value="Unassembled WGS sequence"/>
</dbReference>
<dbReference type="GO" id="GO:0005789">
    <property type="term" value="C:endoplasmic reticulum membrane"/>
    <property type="evidence" value="ECO:0007669"/>
    <property type="project" value="UniProtKB-SubCell"/>
</dbReference>